<organism evidence="1 2">
    <name type="scientific">Teretinema zuelzerae</name>
    <dbReference type="NCBI Taxonomy" id="156"/>
    <lineage>
        <taxon>Bacteria</taxon>
        <taxon>Pseudomonadati</taxon>
        <taxon>Spirochaetota</taxon>
        <taxon>Spirochaetia</taxon>
        <taxon>Spirochaetales</taxon>
        <taxon>Treponemataceae</taxon>
        <taxon>Teretinema</taxon>
    </lineage>
</organism>
<reference evidence="1" key="1">
    <citation type="submission" date="2021-08" db="EMBL/GenBank/DDBJ databases">
        <title>Comparative analyses of Brucepasteria parasyntrophica and Teretinema zuelzerae.</title>
        <authorList>
            <person name="Song Y."/>
            <person name="Brune A."/>
        </authorList>
    </citation>
    <scope>NUCLEOTIDE SEQUENCE</scope>
    <source>
        <strain evidence="1">DSM 1903</strain>
    </source>
</reference>
<protein>
    <submittedName>
        <fullName evidence="1">Uncharacterized protein</fullName>
    </submittedName>
</protein>
<proteinExistence type="predicted"/>
<sequence>MVTTERLYKSDNFLPLQHSCARSEYLYQVRIYEESSPFRSVRSGNLRMRMLLGFIEAKAIVIDAIIKSDDSLHYLSVMCTSPAPPRIFSNILHSVSPRIIIEEIDRRRVEDALCGRAVYDSSTQSTIPFARAFKSLHESRRMLITILLEYRALVAEYAPLLQSTAPLTAIKTNPSLTVPFLFFEQDGELCGLPEFQVQSVSPGANGSSIVQINHDYGSRVLVCSNVVSIKHIPIPACRIENRRTRGYYPVSAPVGGINFSFTLIIPSYL</sequence>
<accession>A0AAE3JK14</accession>
<dbReference type="RefSeq" id="WP_230755367.1">
    <property type="nucleotide sequence ID" value="NZ_JAINWA010000003.1"/>
</dbReference>
<dbReference type="EMBL" id="JAINWA010000003">
    <property type="protein sequence ID" value="MCD1654805.1"/>
    <property type="molecule type" value="Genomic_DNA"/>
</dbReference>
<gene>
    <name evidence="1" type="ORF">K7J14_08825</name>
</gene>
<dbReference type="Proteomes" id="UP001198163">
    <property type="component" value="Unassembled WGS sequence"/>
</dbReference>
<name>A0AAE3JK14_9SPIR</name>
<evidence type="ECO:0000313" key="2">
    <source>
        <dbReference type="Proteomes" id="UP001198163"/>
    </source>
</evidence>
<keyword evidence="2" id="KW-1185">Reference proteome</keyword>
<evidence type="ECO:0000313" key="1">
    <source>
        <dbReference type="EMBL" id="MCD1654805.1"/>
    </source>
</evidence>
<comment type="caution">
    <text evidence="1">The sequence shown here is derived from an EMBL/GenBank/DDBJ whole genome shotgun (WGS) entry which is preliminary data.</text>
</comment>
<dbReference type="AlphaFoldDB" id="A0AAE3JK14"/>